<gene>
    <name evidence="2" type="ORF">AVEN_148865_1</name>
</gene>
<comment type="caution">
    <text evidence="2">The sequence shown here is derived from an EMBL/GenBank/DDBJ whole genome shotgun (WGS) entry which is preliminary data.</text>
</comment>
<keyword evidence="1" id="KW-0812">Transmembrane</keyword>
<reference evidence="2 3" key="1">
    <citation type="journal article" date="2019" name="Sci. Rep.">
        <title>Orb-weaving spider Araneus ventricosus genome elucidates the spidroin gene catalogue.</title>
        <authorList>
            <person name="Kono N."/>
            <person name="Nakamura H."/>
            <person name="Ohtoshi R."/>
            <person name="Moran D.A.P."/>
            <person name="Shinohara A."/>
            <person name="Yoshida Y."/>
            <person name="Fujiwara M."/>
            <person name="Mori M."/>
            <person name="Tomita M."/>
            <person name="Arakawa K."/>
        </authorList>
    </citation>
    <scope>NUCLEOTIDE SEQUENCE [LARGE SCALE GENOMIC DNA]</scope>
</reference>
<evidence type="ECO:0000256" key="1">
    <source>
        <dbReference type="SAM" id="Phobius"/>
    </source>
</evidence>
<accession>A0A4Y2STQ5</accession>
<protein>
    <submittedName>
        <fullName evidence="2">Uncharacterized protein</fullName>
    </submittedName>
</protein>
<organism evidence="2 3">
    <name type="scientific">Araneus ventricosus</name>
    <name type="common">Orbweaver spider</name>
    <name type="synonym">Epeira ventricosa</name>
    <dbReference type="NCBI Taxonomy" id="182803"/>
    <lineage>
        <taxon>Eukaryota</taxon>
        <taxon>Metazoa</taxon>
        <taxon>Ecdysozoa</taxon>
        <taxon>Arthropoda</taxon>
        <taxon>Chelicerata</taxon>
        <taxon>Arachnida</taxon>
        <taxon>Araneae</taxon>
        <taxon>Araneomorphae</taxon>
        <taxon>Entelegynae</taxon>
        <taxon>Araneoidea</taxon>
        <taxon>Araneidae</taxon>
        <taxon>Araneus</taxon>
    </lineage>
</organism>
<keyword evidence="3" id="KW-1185">Reference proteome</keyword>
<keyword evidence="1" id="KW-1133">Transmembrane helix</keyword>
<proteinExistence type="predicted"/>
<dbReference type="EMBL" id="BGPR01023831">
    <property type="protein sequence ID" value="GBN91321.1"/>
    <property type="molecule type" value="Genomic_DNA"/>
</dbReference>
<name>A0A4Y2STQ5_ARAVE</name>
<evidence type="ECO:0000313" key="2">
    <source>
        <dbReference type="EMBL" id="GBN91321.1"/>
    </source>
</evidence>
<dbReference type="Proteomes" id="UP000499080">
    <property type="component" value="Unassembled WGS sequence"/>
</dbReference>
<dbReference type="AlphaFoldDB" id="A0A4Y2STQ5"/>
<evidence type="ECO:0000313" key="3">
    <source>
        <dbReference type="Proteomes" id="UP000499080"/>
    </source>
</evidence>
<keyword evidence="1" id="KW-0472">Membrane</keyword>
<sequence length="88" mass="9686">MLNRLWILNVLVDCDRLWSANTFEETLCSFFCSASWKAGEPAVAVIISKLLSVCVARSGSAVIASDLGLFVLLICISAIVRFMIPEYL</sequence>
<feature type="transmembrane region" description="Helical" evidence="1">
    <location>
        <begin position="67"/>
        <end position="84"/>
    </location>
</feature>